<reference evidence="7 8" key="1">
    <citation type="submission" date="2018-07" db="EMBL/GenBank/DDBJ databases">
        <title>Genomic Encyclopedia of Type Strains, Phase IV (KMG-IV): sequencing the most valuable type-strain genomes for metagenomic binning, comparative biology and taxonomic classification.</title>
        <authorList>
            <person name="Goeker M."/>
        </authorList>
    </citation>
    <scope>NUCLEOTIDE SEQUENCE [LARGE SCALE GENOMIC DNA]</scope>
    <source>
        <strain evidence="7 8">DSM 26407</strain>
    </source>
</reference>
<dbReference type="PANTHER" id="PTHR46847">
    <property type="entry name" value="D-ALLOSE-BINDING PERIPLASMIC PROTEIN-RELATED"/>
    <property type="match status" value="1"/>
</dbReference>
<dbReference type="EMBL" id="QPJY01000002">
    <property type="protein sequence ID" value="RCX32307.1"/>
    <property type="molecule type" value="Genomic_DNA"/>
</dbReference>
<evidence type="ECO:0000313" key="7">
    <source>
        <dbReference type="EMBL" id="RCX32307.1"/>
    </source>
</evidence>
<comment type="subcellular location">
    <subcellularLocation>
        <location evidence="1">Cell envelope</location>
    </subcellularLocation>
</comment>
<dbReference type="RefSeq" id="WP_211314822.1">
    <property type="nucleotide sequence ID" value="NZ_QPJY01000002.1"/>
</dbReference>
<feature type="compositionally biased region" description="Low complexity" evidence="4">
    <location>
        <begin position="41"/>
        <end position="55"/>
    </location>
</feature>
<dbReference type="InterPro" id="IPR028082">
    <property type="entry name" value="Peripla_BP_I"/>
</dbReference>
<comment type="similarity">
    <text evidence="2">Belongs to the bacterial solute-binding protein 2 family.</text>
</comment>
<dbReference type="Pfam" id="PF13407">
    <property type="entry name" value="Peripla_BP_4"/>
    <property type="match status" value="1"/>
</dbReference>
<dbReference type="GO" id="GO:0030313">
    <property type="term" value="C:cell envelope"/>
    <property type="evidence" value="ECO:0007669"/>
    <property type="project" value="UniProtKB-SubCell"/>
</dbReference>
<evidence type="ECO:0000256" key="2">
    <source>
        <dbReference type="ARBA" id="ARBA00007639"/>
    </source>
</evidence>
<feature type="domain" description="Periplasmic binding protein" evidence="6">
    <location>
        <begin position="61"/>
        <end position="322"/>
    </location>
</feature>
<evidence type="ECO:0000256" key="4">
    <source>
        <dbReference type="SAM" id="MobiDB-lite"/>
    </source>
</evidence>
<evidence type="ECO:0000256" key="5">
    <source>
        <dbReference type="SAM" id="SignalP"/>
    </source>
</evidence>
<dbReference type="CDD" id="cd19970">
    <property type="entry name" value="PBP1_ABC_sugar_binding-like"/>
    <property type="match status" value="1"/>
</dbReference>
<sequence>MLEQKTIPRLLFTLMLFAAVALTGCGEDPSPTAVTDPDGKPAAADMPRPAPPAARAARPTVALVMKTLTNPFFIEMERGAREAERELDVKLLVRTAAQETSIEQQIQIVDALIRDGVDAIVIAPGDSLELIPVLKTAQDAGIVVINIDNRLDPGFSEKLGLRNVAYISVDNEQGAYSAVSYLNRFITRPTAVAIIEGIRGASNAEERKRGALRAFSENPNATVVAMETAHWKIDEGYNVAADLFRAHPDIGALFCANDMMALGAVRYLKESGRRDVLVAGYDALQEALESVREGQLLATVDQQAALQGKLGVEYAVRALRGEPYPPVTLVDTRLVNRNTADRPAP</sequence>
<gene>
    <name evidence="7" type="ORF">DFQ59_102669</name>
</gene>
<dbReference type="PANTHER" id="PTHR46847:SF1">
    <property type="entry name" value="D-ALLOSE-BINDING PERIPLASMIC PROTEIN-RELATED"/>
    <property type="match status" value="1"/>
</dbReference>
<proteinExistence type="inferred from homology"/>
<feature type="region of interest" description="Disordered" evidence="4">
    <location>
        <begin position="27"/>
        <end position="55"/>
    </location>
</feature>
<dbReference type="SUPFAM" id="SSF53822">
    <property type="entry name" value="Periplasmic binding protein-like I"/>
    <property type="match status" value="1"/>
</dbReference>
<feature type="chain" id="PRO_5016942671" evidence="5">
    <location>
        <begin position="24"/>
        <end position="345"/>
    </location>
</feature>
<dbReference type="GO" id="GO:0030246">
    <property type="term" value="F:carbohydrate binding"/>
    <property type="evidence" value="ECO:0007669"/>
    <property type="project" value="UniProtKB-ARBA"/>
</dbReference>
<dbReference type="Proteomes" id="UP000252707">
    <property type="component" value="Unassembled WGS sequence"/>
</dbReference>
<name>A0A369CIP6_9GAMM</name>
<dbReference type="Gene3D" id="3.40.50.2300">
    <property type="match status" value="2"/>
</dbReference>
<dbReference type="GO" id="GO:0055085">
    <property type="term" value="P:transmembrane transport"/>
    <property type="evidence" value="ECO:0007669"/>
    <property type="project" value="UniProtKB-ARBA"/>
</dbReference>
<feature type="signal peptide" evidence="5">
    <location>
        <begin position="1"/>
        <end position="23"/>
    </location>
</feature>
<evidence type="ECO:0000256" key="3">
    <source>
        <dbReference type="ARBA" id="ARBA00022729"/>
    </source>
</evidence>
<keyword evidence="3 5" id="KW-0732">Signal</keyword>
<evidence type="ECO:0000256" key="1">
    <source>
        <dbReference type="ARBA" id="ARBA00004196"/>
    </source>
</evidence>
<dbReference type="AlphaFoldDB" id="A0A369CIP6"/>
<organism evidence="7 8">
    <name type="scientific">Thioalbus denitrificans</name>
    <dbReference type="NCBI Taxonomy" id="547122"/>
    <lineage>
        <taxon>Bacteria</taxon>
        <taxon>Pseudomonadati</taxon>
        <taxon>Pseudomonadota</taxon>
        <taxon>Gammaproteobacteria</taxon>
        <taxon>Chromatiales</taxon>
        <taxon>Ectothiorhodospiraceae</taxon>
        <taxon>Thioalbus</taxon>
    </lineage>
</organism>
<evidence type="ECO:0000259" key="6">
    <source>
        <dbReference type="Pfam" id="PF13407"/>
    </source>
</evidence>
<comment type="caution">
    <text evidence="7">The sequence shown here is derived from an EMBL/GenBank/DDBJ whole genome shotgun (WGS) entry which is preliminary data.</text>
</comment>
<accession>A0A369CIP6</accession>
<evidence type="ECO:0000313" key="8">
    <source>
        <dbReference type="Proteomes" id="UP000252707"/>
    </source>
</evidence>
<keyword evidence="8" id="KW-1185">Reference proteome</keyword>
<protein>
    <submittedName>
        <fullName evidence="7">Monosaccharide ABC transporter substrate-binding protein (CUT2 family)</fullName>
    </submittedName>
</protein>
<dbReference type="InterPro" id="IPR025997">
    <property type="entry name" value="SBP_2_dom"/>
</dbReference>
<dbReference type="PROSITE" id="PS51257">
    <property type="entry name" value="PROKAR_LIPOPROTEIN"/>
    <property type="match status" value="1"/>
</dbReference>